<evidence type="ECO:0000256" key="1">
    <source>
        <dbReference type="SAM" id="MobiDB-lite"/>
    </source>
</evidence>
<dbReference type="Pfam" id="PF19680">
    <property type="entry name" value="DUF6182"/>
    <property type="match status" value="1"/>
</dbReference>
<name>A0ABN1F5D5_9ACTN</name>
<dbReference type="InterPro" id="IPR045754">
    <property type="entry name" value="DUF6182"/>
</dbReference>
<dbReference type="EMBL" id="BAAACA010000006">
    <property type="protein sequence ID" value="GAA0582381.1"/>
    <property type="molecule type" value="Genomic_DNA"/>
</dbReference>
<proteinExistence type="predicted"/>
<evidence type="ECO:0000313" key="2">
    <source>
        <dbReference type="EMBL" id="GAA0582381.1"/>
    </source>
</evidence>
<protein>
    <submittedName>
        <fullName evidence="2">Uncharacterized protein</fullName>
    </submittedName>
</protein>
<gene>
    <name evidence="2" type="ORF">GCM10010394_08800</name>
</gene>
<feature type="compositionally biased region" description="Low complexity" evidence="1">
    <location>
        <begin position="176"/>
        <end position="192"/>
    </location>
</feature>
<accession>A0ABN1F5D5</accession>
<keyword evidence="3" id="KW-1185">Reference proteome</keyword>
<evidence type="ECO:0000313" key="3">
    <source>
        <dbReference type="Proteomes" id="UP001500668"/>
    </source>
</evidence>
<dbReference type="Proteomes" id="UP001500668">
    <property type="component" value="Unassembled WGS sequence"/>
</dbReference>
<sequence length="296" mass="31215">MPLTPHPAPPASRPVAVTGHRVPSARLAVPLTQQRLHAEAFRRLQRIRPELAPAEGESDLAALLAARTRVAERPDADAVQAVAVVRHFDPAAWIRDASAFALGLTPDAATAWRRSFTRTVYLAGNPANLLGRYSFDRLAEDGSVGWCGPAPAGSSAGLRRLLKLFQSTAAFPVGPPRTVTVPAPTASRGAPGPHRHAPPRSAAPPSGPPPRAGSHRDLYLAASGVPVPEALVHLNHLVVEAALDGLITPGDRLTLRSVPGLTGATAPFAALRVDVDRTRPDRLRAFAALTEETPDD</sequence>
<feature type="compositionally biased region" description="Pro residues" evidence="1">
    <location>
        <begin position="201"/>
        <end position="211"/>
    </location>
</feature>
<reference evidence="2 3" key="1">
    <citation type="journal article" date="2019" name="Int. J. Syst. Evol. Microbiol.">
        <title>The Global Catalogue of Microorganisms (GCM) 10K type strain sequencing project: providing services to taxonomists for standard genome sequencing and annotation.</title>
        <authorList>
            <consortium name="The Broad Institute Genomics Platform"/>
            <consortium name="The Broad Institute Genome Sequencing Center for Infectious Disease"/>
            <person name="Wu L."/>
            <person name="Ma J."/>
        </authorList>
    </citation>
    <scope>NUCLEOTIDE SEQUENCE [LARGE SCALE GENOMIC DNA]</scope>
    <source>
        <strain evidence="2 3">JCM 5067</strain>
    </source>
</reference>
<organism evidence="2 3">
    <name type="scientific">Streptomyces crystallinus</name>
    <dbReference type="NCBI Taxonomy" id="68191"/>
    <lineage>
        <taxon>Bacteria</taxon>
        <taxon>Bacillati</taxon>
        <taxon>Actinomycetota</taxon>
        <taxon>Actinomycetes</taxon>
        <taxon>Kitasatosporales</taxon>
        <taxon>Streptomycetaceae</taxon>
        <taxon>Streptomyces</taxon>
    </lineage>
</organism>
<feature type="region of interest" description="Disordered" evidence="1">
    <location>
        <begin position="175"/>
        <end position="216"/>
    </location>
</feature>
<comment type="caution">
    <text evidence="2">The sequence shown here is derived from an EMBL/GenBank/DDBJ whole genome shotgun (WGS) entry which is preliminary data.</text>
</comment>